<dbReference type="InterPro" id="IPR045030">
    <property type="entry name" value="LYSM1-4"/>
</dbReference>
<dbReference type="AlphaFoldDB" id="A0AAE0XXK4"/>
<dbReference type="Pfam" id="PF01476">
    <property type="entry name" value="LysM"/>
    <property type="match status" value="1"/>
</dbReference>
<dbReference type="Gene3D" id="3.10.350.10">
    <property type="entry name" value="LysM domain"/>
    <property type="match status" value="1"/>
</dbReference>
<feature type="transmembrane region" description="Helical" evidence="2">
    <location>
        <begin position="277"/>
        <end position="301"/>
    </location>
</feature>
<evidence type="ECO:0000313" key="4">
    <source>
        <dbReference type="EMBL" id="KAK3724297.1"/>
    </source>
</evidence>
<evidence type="ECO:0000259" key="3">
    <source>
        <dbReference type="PROSITE" id="PS51782"/>
    </source>
</evidence>
<feature type="region of interest" description="Disordered" evidence="1">
    <location>
        <begin position="157"/>
        <end position="195"/>
    </location>
</feature>
<dbReference type="CDD" id="cd00118">
    <property type="entry name" value="LysM"/>
    <property type="match status" value="1"/>
</dbReference>
<dbReference type="Proteomes" id="UP001283361">
    <property type="component" value="Unassembled WGS sequence"/>
</dbReference>
<feature type="region of interest" description="Disordered" evidence="1">
    <location>
        <begin position="1"/>
        <end position="33"/>
    </location>
</feature>
<evidence type="ECO:0000256" key="1">
    <source>
        <dbReference type="SAM" id="MobiDB-lite"/>
    </source>
</evidence>
<sequence>MASGYLRGISAPLIPSGKGKKHRAGKKKGDNHDLFNGAQVQNVKAARVYVFGDSNLAEDDENVEFEMPTMSTSRHRGTSAFAQEANIDEEQLTYFEREIGEGETLQAIALKYACPVSELKRLNNLIQDQEFFALKVLKVPMRKHGILSEEVAKHTSKISATSFSPSTETLSPSSEGDPYASYFEDSDSHPDLSDPETQLKVMRTLSIREHMSSQGREAEKFLRKMDSDLAKLKQDSRKERESLSEVISVLTNKSFHPLESTRPGVNKHNGADCGISWWSIMVYSLIVGILVPILFLVYFFFFKS</sequence>
<name>A0AAE0XXK4_9GAST</name>
<keyword evidence="5" id="KW-1185">Reference proteome</keyword>
<organism evidence="4 5">
    <name type="scientific">Elysia crispata</name>
    <name type="common">lettuce slug</name>
    <dbReference type="NCBI Taxonomy" id="231223"/>
    <lineage>
        <taxon>Eukaryota</taxon>
        <taxon>Metazoa</taxon>
        <taxon>Spiralia</taxon>
        <taxon>Lophotrochozoa</taxon>
        <taxon>Mollusca</taxon>
        <taxon>Gastropoda</taxon>
        <taxon>Heterobranchia</taxon>
        <taxon>Euthyneura</taxon>
        <taxon>Panpulmonata</taxon>
        <taxon>Sacoglossa</taxon>
        <taxon>Placobranchoidea</taxon>
        <taxon>Plakobranchidae</taxon>
        <taxon>Elysia</taxon>
    </lineage>
</organism>
<dbReference type="SMART" id="SM00257">
    <property type="entry name" value="LysM"/>
    <property type="match status" value="1"/>
</dbReference>
<dbReference type="PROSITE" id="PS51782">
    <property type="entry name" value="LYSM"/>
    <property type="match status" value="1"/>
</dbReference>
<dbReference type="InterPro" id="IPR018392">
    <property type="entry name" value="LysM"/>
</dbReference>
<dbReference type="PANTHER" id="PTHR20932:SF13">
    <property type="entry name" value="LD36653P"/>
    <property type="match status" value="1"/>
</dbReference>
<dbReference type="InterPro" id="IPR036779">
    <property type="entry name" value="LysM_dom_sf"/>
</dbReference>
<feature type="domain" description="LysM" evidence="3">
    <location>
        <begin position="95"/>
        <end position="139"/>
    </location>
</feature>
<keyword evidence="2" id="KW-1133">Transmembrane helix</keyword>
<reference evidence="4" key="1">
    <citation type="journal article" date="2023" name="G3 (Bethesda)">
        <title>A reference genome for the long-term kleptoplast-retaining sea slug Elysia crispata morphotype clarki.</title>
        <authorList>
            <person name="Eastman K.E."/>
            <person name="Pendleton A.L."/>
            <person name="Shaikh M.A."/>
            <person name="Suttiyut T."/>
            <person name="Ogas R."/>
            <person name="Tomko P."/>
            <person name="Gavelis G."/>
            <person name="Widhalm J.R."/>
            <person name="Wisecaver J.H."/>
        </authorList>
    </citation>
    <scope>NUCLEOTIDE SEQUENCE</scope>
    <source>
        <strain evidence="4">ECLA1</strain>
    </source>
</reference>
<feature type="compositionally biased region" description="Low complexity" evidence="1">
    <location>
        <begin position="161"/>
        <end position="175"/>
    </location>
</feature>
<dbReference type="EMBL" id="JAWDGP010007346">
    <property type="protein sequence ID" value="KAK3724297.1"/>
    <property type="molecule type" value="Genomic_DNA"/>
</dbReference>
<keyword evidence="2" id="KW-0812">Transmembrane</keyword>
<dbReference type="PANTHER" id="PTHR20932">
    <property type="entry name" value="LYSM AND PUTATIVE PEPTIDOGLYCAN-BINDING DOMAIN-CONTAINING PROTEIN"/>
    <property type="match status" value="1"/>
</dbReference>
<gene>
    <name evidence="4" type="ORF">RRG08_043294</name>
</gene>
<evidence type="ECO:0000256" key="2">
    <source>
        <dbReference type="SAM" id="Phobius"/>
    </source>
</evidence>
<comment type="caution">
    <text evidence="4">The sequence shown here is derived from an EMBL/GenBank/DDBJ whole genome shotgun (WGS) entry which is preliminary data.</text>
</comment>
<keyword evidence="2" id="KW-0472">Membrane</keyword>
<evidence type="ECO:0000313" key="5">
    <source>
        <dbReference type="Proteomes" id="UP001283361"/>
    </source>
</evidence>
<protein>
    <recommendedName>
        <fullName evidence="3">LysM domain-containing protein</fullName>
    </recommendedName>
</protein>
<proteinExistence type="predicted"/>
<accession>A0AAE0XXK4</accession>